<feature type="compositionally biased region" description="Acidic residues" evidence="1">
    <location>
        <begin position="29"/>
        <end position="42"/>
    </location>
</feature>
<reference evidence="2" key="1">
    <citation type="submission" date="2023-03" db="EMBL/GenBank/DDBJ databases">
        <title>Massive genome expansion in bonnet fungi (Mycena s.s.) driven by repeated elements and novel gene families across ecological guilds.</title>
        <authorList>
            <consortium name="Lawrence Berkeley National Laboratory"/>
            <person name="Harder C.B."/>
            <person name="Miyauchi S."/>
            <person name="Viragh M."/>
            <person name="Kuo A."/>
            <person name="Thoen E."/>
            <person name="Andreopoulos B."/>
            <person name="Lu D."/>
            <person name="Skrede I."/>
            <person name="Drula E."/>
            <person name="Henrissat B."/>
            <person name="Morin E."/>
            <person name="Kohler A."/>
            <person name="Barry K."/>
            <person name="LaButti K."/>
            <person name="Morin E."/>
            <person name="Salamov A."/>
            <person name="Lipzen A."/>
            <person name="Mereny Z."/>
            <person name="Hegedus B."/>
            <person name="Baldrian P."/>
            <person name="Stursova M."/>
            <person name="Weitz H."/>
            <person name="Taylor A."/>
            <person name="Grigoriev I.V."/>
            <person name="Nagy L.G."/>
            <person name="Martin F."/>
            <person name="Kauserud H."/>
        </authorList>
    </citation>
    <scope>NUCLEOTIDE SEQUENCE</scope>
    <source>
        <strain evidence="2">CBHHK002</strain>
    </source>
</reference>
<proteinExistence type="predicted"/>
<dbReference type="Proteomes" id="UP001218218">
    <property type="component" value="Unassembled WGS sequence"/>
</dbReference>
<feature type="compositionally biased region" description="Basic residues" evidence="1">
    <location>
        <begin position="46"/>
        <end position="63"/>
    </location>
</feature>
<feature type="region of interest" description="Disordered" evidence="1">
    <location>
        <begin position="12"/>
        <end position="86"/>
    </location>
</feature>
<name>A0AAD6ZYU8_9AGAR</name>
<comment type="caution">
    <text evidence="2">The sequence shown here is derived from an EMBL/GenBank/DDBJ whole genome shotgun (WGS) entry which is preliminary data.</text>
</comment>
<dbReference type="EMBL" id="JARIHO010000022">
    <property type="protein sequence ID" value="KAJ7343741.1"/>
    <property type="molecule type" value="Genomic_DNA"/>
</dbReference>
<sequence>MHYVDVADLLRHQVSSDADDILDEKLDSGDESTGGEEAEEPEEVRKKQKRKGKAKAAPKKAKKERKERDGSSVVKSALWKGDVPGL</sequence>
<keyword evidence="3" id="KW-1185">Reference proteome</keyword>
<accession>A0AAD6ZYU8</accession>
<evidence type="ECO:0000313" key="2">
    <source>
        <dbReference type="EMBL" id="KAJ7343741.1"/>
    </source>
</evidence>
<protein>
    <submittedName>
        <fullName evidence="2">Uncharacterized protein</fullName>
    </submittedName>
</protein>
<evidence type="ECO:0000313" key="3">
    <source>
        <dbReference type="Proteomes" id="UP001218218"/>
    </source>
</evidence>
<organism evidence="2 3">
    <name type="scientific">Mycena albidolilacea</name>
    <dbReference type="NCBI Taxonomy" id="1033008"/>
    <lineage>
        <taxon>Eukaryota</taxon>
        <taxon>Fungi</taxon>
        <taxon>Dikarya</taxon>
        <taxon>Basidiomycota</taxon>
        <taxon>Agaricomycotina</taxon>
        <taxon>Agaricomycetes</taxon>
        <taxon>Agaricomycetidae</taxon>
        <taxon>Agaricales</taxon>
        <taxon>Marasmiineae</taxon>
        <taxon>Mycenaceae</taxon>
        <taxon>Mycena</taxon>
    </lineage>
</organism>
<evidence type="ECO:0000256" key="1">
    <source>
        <dbReference type="SAM" id="MobiDB-lite"/>
    </source>
</evidence>
<gene>
    <name evidence="2" type="ORF">DFH08DRAFT_961890</name>
</gene>
<dbReference type="AlphaFoldDB" id="A0AAD6ZYU8"/>